<dbReference type="Proteomes" id="UP001434883">
    <property type="component" value="Unassembled WGS sequence"/>
</dbReference>
<gene>
    <name evidence="1" type="ORF">XENOCAPTIV_006371</name>
</gene>
<evidence type="ECO:0000313" key="2">
    <source>
        <dbReference type="Proteomes" id="UP001434883"/>
    </source>
</evidence>
<proteinExistence type="predicted"/>
<comment type="caution">
    <text evidence="1">The sequence shown here is derived from an EMBL/GenBank/DDBJ whole genome shotgun (WGS) entry which is preliminary data.</text>
</comment>
<accession>A0ABV0RFV1</accession>
<name>A0ABV0RFV1_9TELE</name>
<evidence type="ECO:0000313" key="1">
    <source>
        <dbReference type="EMBL" id="MEQ2207040.1"/>
    </source>
</evidence>
<dbReference type="EMBL" id="JAHRIN010043715">
    <property type="protein sequence ID" value="MEQ2207040.1"/>
    <property type="molecule type" value="Genomic_DNA"/>
</dbReference>
<reference evidence="1 2" key="1">
    <citation type="submission" date="2021-06" db="EMBL/GenBank/DDBJ databases">
        <authorList>
            <person name="Palmer J.M."/>
        </authorList>
    </citation>
    <scope>NUCLEOTIDE SEQUENCE [LARGE SCALE GENOMIC DNA]</scope>
    <source>
        <strain evidence="1 2">XC_2019</strain>
        <tissue evidence="1">Muscle</tissue>
    </source>
</reference>
<organism evidence="1 2">
    <name type="scientific">Xenoophorus captivus</name>
    <dbReference type="NCBI Taxonomy" id="1517983"/>
    <lineage>
        <taxon>Eukaryota</taxon>
        <taxon>Metazoa</taxon>
        <taxon>Chordata</taxon>
        <taxon>Craniata</taxon>
        <taxon>Vertebrata</taxon>
        <taxon>Euteleostomi</taxon>
        <taxon>Actinopterygii</taxon>
        <taxon>Neopterygii</taxon>
        <taxon>Teleostei</taxon>
        <taxon>Neoteleostei</taxon>
        <taxon>Acanthomorphata</taxon>
        <taxon>Ovalentaria</taxon>
        <taxon>Atherinomorphae</taxon>
        <taxon>Cyprinodontiformes</taxon>
        <taxon>Goodeidae</taxon>
        <taxon>Xenoophorus</taxon>
    </lineage>
</organism>
<protein>
    <submittedName>
        <fullName evidence="1">Uncharacterized protein</fullName>
    </submittedName>
</protein>
<sequence>MKQTHCLRDKMFPRVVYIYCESFQSQGVKLIFFKELQIQSVFAQCTFYYSLVYSHQYRSVTGALLSRWMEAVKKGKVYENESQIIHTSTNKHKLAPIWLSPHVSLCVMSPFV</sequence>
<keyword evidence="2" id="KW-1185">Reference proteome</keyword>